<dbReference type="PANTHER" id="PTHR24198">
    <property type="entry name" value="ANKYRIN REPEAT AND PROTEIN KINASE DOMAIN-CONTAINING PROTEIN"/>
    <property type="match status" value="1"/>
</dbReference>
<reference evidence="5" key="3">
    <citation type="submission" date="2010-09" db="EMBL/GenBank/DDBJ databases">
        <title>Annotation of Gaeumannomyces graminis var. tritici R3-111a-1.</title>
        <authorList>
            <consortium name="The Broad Institute Genome Sequencing Platform"/>
            <person name="Ma L.-J."/>
            <person name="Dead R."/>
            <person name="Young S.K."/>
            <person name="Zeng Q."/>
            <person name="Gargeya S."/>
            <person name="Fitzgerald M."/>
            <person name="Haas B."/>
            <person name="Abouelleil A."/>
            <person name="Alvarado L."/>
            <person name="Arachchi H.M."/>
            <person name="Berlin A."/>
            <person name="Brown A."/>
            <person name="Chapman S.B."/>
            <person name="Chen Z."/>
            <person name="Dunbar C."/>
            <person name="Freedman E."/>
            <person name="Gearin G."/>
            <person name="Gellesch M."/>
            <person name="Goldberg J."/>
            <person name="Griggs A."/>
            <person name="Gujja S."/>
            <person name="Heiman D."/>
            <person name="Howarth C."/>
            <person name="Larson L."/>
            <person name="Lui A."/>
            <person name="MacDonald P.J.P."/>
            <person name="Mehta T."/>
            <person name="Montmayeur A."/>
            <person name="Murphy C."/>
            <person name="Neiman D."/>
            <person name="Pearson M."/>
            <person name="Priest M."/>
            <person name="Roberts A."/>
            <person name="Saif S."/>
            <person name="Shea T."/>
            <person name="Shenoy N."/>
            <person name="Sisk P."/>
            <person name="Stolte C."/>
            <person name="Sykes S."/>
            <person name="Yandava C."/>
            <person name="Wortman J."/>
            <person name="Nusbaum C."/>
            <person name="Birren B."/>
        </authorList>
    </citation>
    <scope>NUCLEOTIDE SEQUENCE</scope>
    <source>
        <strain evidence="5">R3-111a-1</strain>
    </source>
</reference>
<dbReference type="PANTHER" id="PTHR24198:SF165">
    <property type="entry name" value="ANKYRIN REPEAT-CONTAINING PROTEIN-RELATED"/>
    <property type="match status" value="1"/>
</dbReference>
<evidence type="ECO:0000256" key="2">
    <source>
        <dbReference type="ARBA" id="ARBA00023043"/>
    </source>
</evidence>
<sequence>MLPIIARSERPRRSWKVVPTSPCRIAPTVGLLFIQPYSTLEILELLILHKPDVNLPDRDGISPIHAAVEYGSLEAVRLLLRRGTKMQAQTHKGETCLSLAVSALKDQVLEVLLEGASCAGSWDYRDLVAAYWEGILVAEPGPASARCVELSLDSNEGGRLLKERSDEGGHSGLMAYLLRVREMDRWRRVCKLIPLALIDPGIDPFEPRSVGQETAFELGIGMISLDLDSSDYIEACAKHLPRPLVPSPTIGFRELRIATEADTADGGGSYHGKGVPSVRADFPFPHRNSLRGLPCFEITIEQASGPVVHELSIYRWHEVAVKIGFCGELAYLKDGHLGWQPWTAAFRGDNASMHQESIWTPTMVHFGPGSTVGCGINYRTGEYLYTLDGDLVERLTSNIIYRKLYLCICHCEGATSVTVNFGTSDFAWKEDEQLRISGRSCEDTG</sequence>
<keyword evidence="7" id="KW-1185">Reference proteome</keyword>
<dbReference type="Gene3D" id="1.25.40.20">
    <property type="entry name" value="Ankyrin repeat-containing domain"/>
    <property type="match status" value="1"/>
</dbReference>
<dbReference type="InterPro" id="IPR013320">
    <property type="entry name" value="ConA-like_dom_sf"/>
</dbReference>
<dbReference type="EnsemblFungi" id="EJT74468">
    <property type="protein sequence ID" value="EJT74468"/>
    <property type="gene ID" value="GGTG_08308"/>
</dbReference>
<dbReference type="PROSITE" id="PS50088">
    <property type="entry name" value="ANK_REPEAT"/>
    <property type="match status" value="1"/>
</dbReference>
<dbReference type="InterPro" id="IPR044736">
    <property type="entry name" value="Gid1/RanBPM/SPLA_SPRY"/>
</dbReference>
<dbReference type="SUPFAM" id="SSF48403">
    <property type="entry name" value="Ankyrin repeat"/>
    <property type="match status" value="1"/>
</dbReference>
<dbReference type="InterPro" id="IPR043136">
    <property type="entry name" value="B30.2/SPRY_sf"/>
</dbReference>
<reference evidence="6" key="5">
    <citation type="submission" date="2018-04" db="UniProtKB">
        <authorList>
            <consortium name="EnsemblFungi"/>
        </authorList>
    </citation>
    <scope>IDENTIFICATION</scope>
    <source>
        <strain evidence="6">R3-111a-1</strain>
    </source>
</reference>
<dbReference type="AlphaFoldDB" id="J3P472"/>
<dbReference type="InterPro" id="IPR003877">
    <property type="entry name" value="SPRY_dom"/>
</dbReference>
<organism evidence="5">
    <name type="scientific">Gaeumannomyces tritici (strain R3-111a-1)</name>
    <name type="common">Wheat and barley take-all root rot fungus</name>
    <name type="synonym">Gaeumannomyces graminis var. tritici</name>
    <dbReference type="NCBI Taxonomy" id="644352"/>
    <lineage>
        <taxon>Eukaryota</taxon>
        <taxon>Fungi</taxon>
        <taxon>Dikarya</taxon>
        <taxon>Ascomycota</taxon>
        <taxon>Pezizomycotina</taxon>
        <taxon>Sordariomycetes</taxon>
        <taxon>Sordariomycetidae</taxon>
        <taxon>Magnaporthales</taxon>
        <taxon>Magnaporthaceae</taxon>
        <taxon>Gaeumannomyces</taxon>
    </lineage>
</organism>
<dbReference type="VEuPathDB" id="FungiDB:GGTG_08308"/>
<dbReference type="OrthoDB" id="4777808at2759"/>
<dbReference type="Proteomes" id="UP000006039">
    <property type="component" value="Unassembled WGS sequence"/>
</dbReference>
<dbReference type="PROSITE" id="PS50297">
    <property type="entry name" value="ANK_REP_REGION"/>
    <property type="match status" value="1"/>
</dbReference>
<reference evidence="7" key="1">
    <citation type="submission" date="2010-07" db="EMBL/GenBank/DDBJ databases">
        <title>The genome sequence of Gaeumannomyces graminis var. tritici strain R3-111a-1.</title>
        <authorList>
            <consortium name="The Broad Institute Genome Sequencing Platform"/>
            <person name="Ma L.-J."/>
            <person name="Dead R."/>
            <person name="Young S."/>
            <person name="Zeng Q."/>
            <person name="Koehrsen M."/>
            <person name="Alvarado L."/>
            <person name="Berlin A."/>
            <person name="Chapman S.B."/>
            <person name="Chen Z."/>
            <person name="Freedman E."/>
            <person name="Gellesch M."/>
            <person name="Goldberg J."/>
            <person name="Griggs A."/>
            <person name="Gujja S."/>
            <person name="Heilman E.R."/>
            <person name="Heiman D."/>
            <person name="Hepburn T."/>
            <person name="Howarth C."/>
            <person name="Jen D."/>
            <person name="Larson L."/>
            <person name="Mehta T."/>
            <person name="Neiman D."/>
            <person name="Pearson M."/>
            <person name="Roberts A."/>
            <person name="Saif S."/>
            <person name="Shea T."/>
            <person name="Shenoy N."/>
            <person name="Sisk P."/>
            <person name="Stolte C."/>
            <person name="Sykes S."/>
            <person name="Walk T."/>
            <person name="White J."/>
            <person name="Yandava C."/>
            <person name="Haas B."/>
            <person name="Nusbaum C."/>
            <person name="Birren B."/>
        </authorList>
    </citation>
    <scope>NUCLEOTIDE SEQUENCE [LARGE SCALE GENOMIC DNA]</scope>
    <source>
        <strain evidence="7">R3-111a-1</strain>
    </source>
</reference>
<keyword evidence="2 3" id="KW-0040">ANK repeat</keyword>
<evidence type="ECO:0000313" key="5">
    <source>
        <dbReference type="EMBL" id="EJT74468.1"/>
    </source>
</evidence>
<dbReference type="Pfam" id="PF12796">
    <property type="entry name" value="Ank_2"/>
    <property type="match status" value="1"/>
</dbReference>
<reference evidence="6" key="4">
    <citation type="journal article" date="2015" name="G3 (Bethesda)">
        <title>Genome sequences of three phytopathogenic species of the Magnaporthaceae family of fungi.</title>
        <authorList>
            <person name="Okagaki L.H."/>
            <person name="Nunes C.C."/>
            <person name="Sailsbery J."/>
            <person name="Clay B."/>
            <person name="Brown D."/>
            <person name="John T."/>
            <person name="Oh Y."/>
            <person name="Young N."/>
            <person name="Fitzgerald M."/>
            <person name="Haas B.J."/>
            <person name="Zeng Q."/>
            <person name="Young S."/>
            <person name="Adiconis X."/>
            <person name="Fan L."/>
            <person name="Levin J.Z."/>
            <person name="Mitchell T.K."/>
            <person name="Okubara P.A."/>
            <person name="Farman M.L."/>
            <person name="Kohn L.M."/>
            <person name="Birren B."/>
            <person name="Ma L.-J."/>
            <person name="Dean R.A."/>
        </authorList>
    </citation>
    <scope>NUCLEOTIDE SEQUENCE</scope>
    <source>
        <strain evidence="6">R3-111a-1</strain>
    </source>
</reference>
<evidence type="ECO:0000259" key="4">
    <source>
        <dbReference type="Pfam" id="PF00622"/>
    </source>
</evidence>
<dbReference type="InterPro" id="IPR002110">
    <property type="entry name" value="Ankyrin_rpt"/>
</dbReference>
<dbReference type="Gene3D" id="2.60.120.920">
    <property type="match status" value="1"/>
</dbReference>
<dbReference type="EMBL" id="GL385398">
    <property type="protein sequence ID" value="EJT74468.1"/>
    <property type="molecule type" value="Genomic_DNA"/>
</dbReference>
<dbReference type="GeneID" id="20348766"/>
<reference evidence="5" key="2">
    <citation type="submission" date="2010-07" db="EMBL/GenBank/DDBJ databases">
        <authorList>
            <consortium name="The Broad Institute Genome Sequencing Platform"/>
            <consortium name="Broad Institute Genome Sequencing Center for Infectious Disease"/>
            <person name="Ma L.-J."/>
            <person name="Dead R."/>
            <person name="Young S."/>
            <person name="Zeng Q."/>
            <person name="Koehrsen M."/>
            <person name="Alvarado L."/>
            <person name="Berlin A."/>
            <person name="Chapman S.B."/>
            <person name="Chen Z."/>
            <person name="Freedman E."/>
            <person name="Gellesch M."/>
            <person name="Goldberg J."/>
            <person name="Griggs A."/>
            <person name="Gujja S."/>
            <person name="Heilman E.R."/>
            <person name="Heiman D."/>
            <person name="Hepburn T."/>
            <person name="Howarth C."/>
            <person name="Jen D."/>
            <person name="Larson L."/>
            <person name="Mehta T."/>
            <person name="Neiman D."/>
            <person name="Pearson M."/>
            <person name="Roberts A."/>
            <person name="Saif S."/>
            <person name="Shea T."/>
            <person name="Shenoy N."/>
            <person name="Sisk P."/>
            <person name="Stolte C."/>
            <person name="Sykes S."/>
            <person name="Walk T."/>
            <person name="White J."/>
            <person name="Yandava C."/>
            <person name="Haas B."/>
            <person name="Nusbaum C."/>
            <person name="Birren B."/>
        </authorList>
    </citation>
    <scope>NUCLEOTIDE SEQUENCE</scope>
    <source>
        <strain evidence="5">R3-111a-1</strain>
    </source>
</reference>
<evidence type="ECO:0000256" key="1">
    <source>
        <dbReference type="ARBA" id="ARBA00022737"/>
    </source>
</evidence>
<feature type="domain" description="SPRY" evidence="4">
    <location>
        <begin position="318"/>
        <end position="423"/>
    </location>
</feature>
<dbReference type="CDD" id="cd12885">
    <property type="entry name" value="SPRY_RanBP_like"/>
    <property type="match status" value="1"/>
</dbReference>
<dbReference type="RefSeq" id="XP_009224412.1">
    <property type="nucleotide sequence ID" value="XM_009226148.1"/>
</dbReference>
<dbReference type="STRING" id="644352.J3P472"/>
<dbReference type="SMART" id="SM00248">
    <property type="entry name" value="ANK"/>
    <property type="match status" value="2"/>
</dbReference>
<gene>
    <name evidence="6" type="primary">20348766</name>
    <name evidence="5" type="ORF">GGTG_08308</name>
</gene>
<name>J3P472_GAET3</name>
<accession>J3P472</accession>
<proteinExistence type="predicted"/>
<evidence type="ECO:0000256" key="3">
    <source>
        <dbReference type="PROSITE-ProRule" id="PRU00023"/>
    </source>
</evidence>
<protein>
    <recommendedName>
        <fullName evidence="4">SPRY domain-containing protein</fullName>
    </recommendedName>
</protein>
<feature type="repeat" description="ANK" evidence="3">
    <location>
        <begin position="59"/>
        <end position="91"/>
    </location>
</feature>
<keyword evidence="1" id="KW-0677">Repeat</keyword>
<dbReference type="InterPro" id="IPR036770">
    <property type="entry name" value="Ankyrin_rpt-contain_sf"/>
</dbReference>
<dbReference type="HOGENOM" id="CLU_615462_0_0_1"/>
<evidence type="ECO:0000313" key="6">
    <source>
        <dbReference type="EnsemblFungi" id="EJT74468"/>
    </source>
</evidence>
<dbReference type="SUPFAM" id="SSF49899">
    <property type="entry name" value="Concanavalin A-like lectins/glucanases"/>
    <property type="match status" value="1"/>
</dbReference>
<dbReference type="Pfam" id="PF00622">
    <property type="entry name" value="SPRY"/>
    <property type="match status" value="1"/>
</dbReference>
<evidence type="ECO:0000313" key="7">
    <source>
        <dbReference type="Proteomes" id="UP000006039"/>
    </source>
</evidence>